<organism evidence="6 7">
    <name type="scientific">Conyzicola nivalis</name>
    <dbReference type="NCBI Taxonomy" id="1477021"/>
    <lineage>
        <taxon>Bacteria</taxon>
        <taxon>Bacillati</taxon>
        <taxon>Actinomycetota</taxon>
        <taxon>Actinomycetes</taxon>
        <taxon>Micrococcales</taxon>
        <taxon>Microbacteriaceae</taxon>
        <taxon>Conyzicola</taxon>
    </lineage>
</organism>
<name>A0A916SSN1_9MICO</name>
<evidence type="ECO:0000259" key="5">
    <source>
        <dbReference type="Pfam" id="PF00296"/>
    </source>
</evidence>
<dbReference type="GO" id="GO:0004497">
    <property type="term" value="F:monooxygenase activity"/>
    <property type="evidence" value="ECO:0007669"/>
    <property type="project" value="UniProtKB-KW"/>
</dbReference>
<dbReference type="PANTHER" id="PTHR42847:SF4">
    <property type="entry name" value="ALKANESULFONATE MONOOXYGENASE-RELATED"/>
    <property type="match status" value="1"/>
</dbReference>
<evidence type="ECO:0000313" key="6">
    <source>
        <dbReference type="EMBL" id="GGB14341.1"/>
    </source>
</evidence>
<dbReference type="GO" id="GO:0016705">
    <property type="term" value="F:oxidoreductase activity, acting on paired donors, with incorporation or reduction of molecular oxygen"/>
    <property type="evidence" value="ECO:0007669"/>
    <property type="project" value="InterPro"/>
</dbReference>
<protein>
    <recommendedName>
        <fullName evidence="5">Luciferase-like domain-containing protein</fullName>
    </recommendedName>
</protein>
<dbReference type="CDD" id="cd01094">
    <property type="entry name" value="Alkanesulfonate_monoxygenase"/>
    <property type="match status" value="1"/>
</dbReference>
<sequence length="385" mass="41830">MGIEFLGIAGLNDGGETQARSGASFDKAYTLRFARAHEDNGWDRILFAYHSGSPDPSTAAAYIASKLDHLKILLAHRPNVSYPTYAAKVFATLDQISDGRLNVHFITGGSTADQAAEGDFLTKDERYARTGEYIRIVKQAWTSREPFSFDGEHYRFENFVSDIWPAANRQRPEVSFGGSSPAAYAIGAAEADIYAVWGEPLANTAEQITTITDAAHAAGREQRPKIQVAFRPIIAATEELAWQKAHDILAKIERRTAGAAPSSFIGDLKNPENAGSQRLLSIAEQGDRYDRALWTKPAAVSGGRGNSNALVGTPETVAAALLDYVDLGVDILSARGYDFVNDTIDFGRYVIPIVREEVARRDAAAAKTAAESSDELKRRAHHDAA</sequence>
<keyword evidence="7" id="KW-1185">Reference proteome</keyword>
<evidence type="ECO:0000256" key="1">
    <source>
        <dbReference type="ARBA" id="ARBA00022630"/>
    </source>
</evidence>
<dbReference type="InterPro" id="IPR050172">
    <property type="entry name" value="SsuD_RutA_monooxygenase"/>
</dbReference>
<dbReference type="InterPro" id="IPR036661">
    <property type="entry name" value="Luciferase-like_sf"/>
</dbReference>
<evidence type="ECO:0000256" key="2">
    <source>
        <dbReference type="ARBA" id="ARBA00022643"/>
    </source>
</evidence>
<keyword evidence="3" id="KW-0560">Oxidoreductase</keyword>
<dbReference type="InterPro" id="IPR011251">
    <property type="entry name" value="Luciferase-like_dom"/>
</dbReference>
<dbReference type="Pfam" id="PF00296">
    <property type="entry name" value="Bac_luciferase"/>
    <property type="match status" value="1"/>
</dbReference>
<dbReference type="SUPFAM" id="SSF51679">
    <property type="entry name" value="Bacterial luciferase-like"/>
    <property type="match status" value="1"/>
</dbReference>
<reference evidence="6" key="2">
    <citation type="submission" date="2020-09" db="EMBL/GenBank/DDBJ databases">
        <authorList>
            <person name="Sun Q."/>
            <person name="Zhou Y."/>
        </authorList>
    </citation>
    <scope>NUCLEOTIDE SEQUENCE</scope>
    <source>
        <strain evidence="6">CGMCC 1.12813</strain>
    </source>
</reference>
<feature type="domain" description="Luciferase-like" evidence="5">
    <location>
        <begin position="21"/>
        <end position="330"/>
    </location>
</feature>
<dbReference type="AlphaFoldDB" id="A0A916SSN1"/>
<evidence type="ECO:0000313" key="7">
    <source>
        <dbReference type="Proteomes" id="UP000606922"/>
    </source>
</evidence>
<keyword evidence="1" id="KW-0285">Flavoprotein</keyword>
<gene>
    <name evidence="6" type="ORF">GCM10010979_31060</name>
</gene>
<evidence type="ECO:0000256" key="3">
    <source>
        <dbReference type="ARBA" id="ARBA00023002"/>
    </source>
</evidence>
<dbReference type="Proteomes" id="UP000606922">
    <property type="component" value="Unassembled WGS sequence"/>
</dbReference>
<dbReference type="RefSeq" id="WP_188511664.1">
    <property type="nucleotide sequence ID" value="NZ_BMGB01000002.1"/>
</dbReference>
<accession>A0A916SSN1</accession>
<dbReference type="Gene3D" id="3.20.20.30">
    <property type="entry name" value="Luciferase-like domain"/>
    <property type="match status" value="1"/>
</dbReference>
<reference evidence="6" key="1">
    <citation type="journal article" date="2014" name="Int. J. Syst. Evol. Microbiol.">
        <title>Complete genome sequence of Corynebacterium casei LMG S-19264T (=DSM 44701T), isolated from a smear-ripened cheese.</title>
        <authorList>
            <consortium name="US DOE Joint Genome Institute (JGI-PGF)"/>
            <person name="Walter F."/>
            <person name="Albersmeier A."/>
            <person name="Kalinowski J."/>
            <person name="Ruckert C."/>
        </authorList>
    </citation>
    <scope>NUCLEOTIDE SEQUENCE</scope>
    <source>
        <strain evidence="6">CGMCC 1.12813</strain>
    </source>
</reference>
<keyword evidence="2" id="KW-0288">FMN</keyword>
<comment type="caution">
    <text evidence="6">The sequence shown here is derived from an EMBL/GenBank/DDBJ whole genome shotgun (WGS) entry which is preliminary data.</text>
</comment>
<evidence type="ECO:0000256" key="4">
    <source>
        <dbReference type="ARBA" id="ARBA00023033"/>
    </source>
</evidence>
<dbReference type="EMBL" id="BMGB01000002">
    <property type="protein sequence ID" value="GGB14341.1"/>
    <property type="molecule type" value="Genomic_DNA"/>
</dbReference>
<proteinExistence type="predicted"/>
<keyword evidence="4" id="KW-0503">Monooxygenase</keyword>
<dbReference type="PANTHER" id="PTHR42847">
    <property type="entry name" value="ALKANESULFONATE MONOOXYGENASE"/>
    <property type="match status" value="1"/>
</dbReference>